<evidence type="ECO:0000256" key="6">
    <source>
        <dbReference type="ARBA" id="ARBA00050364"/>
    </source>
</evidence>
<comment type="function">
    <text evidence="9 11">Catalyzes the conversion of glucosamine-6-phosphate to glucosamine-1-phosphate.</text>
</comment>
<feature type="modified residue" description="Phosphoserine" evidence="9">
    <location>
        <position position="100"/>
    </location>
</feature>
<evidence type="ECO:0000259" key="15">
    <source>
        <dbReference type="Pfam" id="PF02880"/>
    </source>
</evidence>
<feature type="domain" description="Alpha-D-phosphohexomutase alpha/beta/alpha" evidence="14">
    <location>
        <begin position="158"/>
        <end position="252"/>
    </location>
</feature>
<dbReference type="Gene3D" id="3.30.310.50">
    <property type="entry name" value="Alpha-D-phosphohexomutase, C-terminal domain"/>
    <property type="match status" value="1"/>
</dbReference>
<feature type="binding site" description="via phosphate group" evidence="9">
    <location>
        <position position="100"/>
    </location>
    <ligand>
        <name>Mg(2+)</name>
        <dbReference type="ChEBI" id="CHEBI:18420"/>
    </ligand>
</feature>
<dbReference type="InterPro" id="IPR005843">
    <property type="entry name" value="A-D-PHexomutase_C"/>
</dbReference>
<feature type="domain" description="Alpha-D-phosphohexomutase alpha/beta/alpha" evidence="13">
    <location>
        <begin position="2"/>
        <end position="133"/>
    </location>
</feature>
<evidence type="ECO:0000256" key="4">
    <source>
        <dbReference type="ARBA" id="ARBA00022842"/>
    </source>
</evidence>
<dbReference type="GO" id="GO:0005975">
    <property type="term" value="P:carbohydrate metabolic process"/>
    <property type="evidence" value="ECO:0007669"/>
    <property type="project" value="InterPro"/>
</dbReference>
<dbReference type="Gene3D" id="3.40.120.10">
    <property type="entry name" value="Alpha-D-Glucose-1,6-Bisphosphate, subunit A, domain 3"/>
    <property type="match status" value="3"/>
</dbReference>
<evidence type="ECO:0000259" key="14">
    <source>
        <dbReference type="Pfam" id="PF02879"/>
    </source>
</evidence>
<dbReference type="Proteomes" id="UP000753256">
    <property type="component" value="Unassembled WGS sequence"/>
</dbReference>
<dbReference type="HAMAP" id="MF_01554_B">
    <property type="entry name" value="GlmM_B"/>
    <property type="match status" value="1"/>
</dbReference>
<dbReference type="InterPro" id="IPR016055">
    <property type="entry name" value="A-D-PHexomutase_a/b/a-I/II/III"/>
</dbReference>
<dbReference type="SUPFAM" id="SSF53738">
    <property type="entry name" value="Phosphoglucomutase, first 3 domains"/>
    <property type="match status" value="3"/>
</dbReference>
<organism evidence="16 17">
    <name type="scientific">Enorma phocaeensis</name>
    <dbReference type="NCBI Taxonomy" id="1871019"/>
    <lineage>
        <taxon>Bacteria</taxon>
        <taxon>Bacillati</taxon>
        <taxon>Actinomycetota</taxon>
        <taxon>Coriobacteriia</taxon>
        <taxon>Coriobacteriales</taxon>
        <taxon>Coriobacteriaceae</taxon>
        <taxon>Enorma</taxon>
    </lineage>
</organism>
<dbReference type="EC" id="5.4.2.10" evidence="7 9"/>
<dbReference type="InterPro" id="IPR005844">
    <property type="entry name" value="A-D-PHexomutase_a/b/a-I"/>
</dbReference>
<protein>
    <recommendedName>
        <fullName evidence="8 9">Phosphoglucosamine mutase</fullName>
        <ecNumber evidence="7 9">5.4.2.10</ecNumber>
    </recommendedName>
</protein>
<dbReference type="PROSITE" id="PS00710">
    <property type="entry name" value="PGM_PMM"/>
    <property type="match status" value="1"/>
</dbReference>
<dbReference type="Pfam" id="PF02878">
    <property type="entry name" value="PGM_PMM_I"/>
    <property type="match status" value="1"/>
</dbReference>
<dbReference type="InterPro" id="IPR050060">
    <property type="entry name" value="Phosphoglucosamine_mutase"/>
</dbReference>
<dbReference type="Pfam" id="PF02880">
    <property type="entry name" value="PGM_PMM_III"/>
    <property type="match status" value="1"/>
</dbReference>
<feature type="binding site" evidence="9">
    <location>
        <position position="243"/>
    </location>
    <ligand>
        <name>Mg(2+)</name>
        <dbReference type="ChEBI" id="CHEBI:18420"/>
    </ligand>
</feature>
<dbReference type="PRINTS" id="PR00509">
    <property type="entry name" value="PGMPMM"/>
</dbReference>
<name>A0A921IY28_9ACTN</name>
<dbReference type="FunFam" id="3.40.120.10:FF:000002">
    <property type="entry name" value="Phosphoglucosamine mutase"/>
    <property type="match status" value="1"/>
</dbReference>
<evidence type="ECO:0000256" key="1">
    <source>
        <dbReference type="ARBA" id="ARBA00010231"/>
    </source>
</evidence>
<dbReference type="RefSeq" id="WP_102372738.1">
    <property type="nucleotide sequence ID" value="NZ_DYUZ01000035.1"/>
</dbReference>
<evidence type="ECO:0000313" key="16">
    <source>
        <dbReference type="EMBL" id="HJG38145.1"/>
    </source>
</evidence>
<sequence>MKYFGTDGFRGRANEGLTVDHAFKIGKFVGWYYGLRQGRKAKAVIGKDTRRSSYMFENALVAGLVAAGADAYVLRVTTTPSVSYVVRHGDFDCGIMITASHNPFYDNGIKLIDSGGYKMAPEVLEQVESYIDGEIDVPLATGEHIGRAVDYVEGRNRYIASLIASAKFTLQGYRIALDCANGASTPIAPGVFRALGADVHVISDEPDGFNINVGCGSTHIERLQAFVREEGLDVGFAYDGDADRCIAVDEYGNVCDGDTIMYVCGAHLASKGELNGNTVVATVMSNIGLFKALDKLGISYEKTNVGDKYVAACMQEHGYSLGGEQSGHMIFSAYSATGDGVNTSLRVMQTMIETGKTLGELAEPLTIYPQLLKNVPVSDKNAVMENEAVKAATASVETALEGEGRALVRASGTEPLVRVMVEAPSIELCERYVDEVVRVIESVENA</sequence>
<comment type="PTM">
    <text evidence="9">Activated by phosphorylation.</text>
</comment>
<keyword evidence="2 9" id="KW-0597">Phosphoprotein</keyword>
<keyword evidence="3 9" id="KW-0479">Metal-binding</keyword>
<dbReference type="FunFam" id="3.30.310.50:FF:000001">
    <property type="entry name" value="Phosphoglucosamine mutase"/>
    <property type="match status" value="1"/>
</dbReference>
<evidence type="ECO:0000256" key="5">
    <source>
        <dbReference type="ARBA" id="ARBA00023235"/>
    </source>
</evidence>
<comment type="cofactor">
    <cofactor evidence="9">
        <name>Mg(2+)</name>
        <dbReference type="ChEBI" id="CHEBI:18420"/>
    </cofactor>
    <text evidence="9">Binds 1 Mg(2+) ion per subunit.</text>
</comment>
<evidence type="ECO:0000256" key="9">
    <source>
        <dbReference type="HAMAP-Rule" id="MF_01554"/>
    </source>
</evidence>
<keyword evidence="5 9" id="KW-0413">Isomerase</keyword>
<evidence type="ECO:0000259" key="13">
    <source>
        <dbReference type="Pfam" id="PF02878"/>
    </source>
</evidence>
<evidence type="ECO:0000259" key="12">
    <source>
        <dbReference type="Pfam" id="PF00408"/>
    </source>
</evidence>
<dbReference type="EMBL" id="DYUZ01000035">
    <property type="protein sequence ID" value="HJG38145.1"/>
    <property type="molecule type" value="Genomic_DNA"/>
</dbReference>
<dbReference type="InterPro" id="IPR005841">
    <property type="entry name" value="Alpha-D-phosphohexomutase_SF"/>
</dbReference>
<dbReference type="CDD" id="cd05802">
    <property type="entry name" value="GlmM"/>
    <property type="match status" value="1"/>
</dbReference>
<dbReference type="PANTHER" id="PTHR42946">
    <property type="entry name" value="PHOSPHOHEXOSE MUTASE"/>
    <property type="match status" value="1"/>
</dbReference>
<feature type="binding site" evidence="9">
    <location>
        <position position="241"/>
    </location>
    <ligand>
        <name>Mg(2+)</name>
        <dbReference type="ChEBI" id="CHEBI:18420"/>
    </ligand>
</feature>
<dbReference type="GO" id="GO:0004615">
    <property type="term" value="F:phosphomannomutase activity"/>
    <property type="evidence" value="ECO:0007669"/>
    <property type="project" value="TreeGrafter"/>
</dbReference>
<evidence type="ECO:0000256" key="7">
    <source>
        <dbReference type="ARBA" id="ARBA00066330"/>
    </source>
</evidence>
<dbReference type="InterPro" id="IPR005846">
    <property type="entry name" value="A-D-PHexomutase_a/b/a-III"/>
</dbReference>
<dbReference type="SUPFAM" id="SSF55957">
    <property type="entry name" value="Phosphoglucomutase, C-terminal domain"/>
    <property type="match status" value="1"/>
</dbReference>
<evidence type="ECO:0000256" key="8">
    <source>
        <dbReference type="ARBA" id="ARBA00068193"/>
    </source>
</evidence>
<dbReference type="Pfam" id="PF02879">
    <property type="entry name" value="PGM_PMM_II"/>
    <property type="match status" value="1"/>
</dbReference>
<dbReference type="PANTHER" id="PTHR42946:SF1">
    <property type="entry name" value="PHOSPHOGLUCOMUTASE (ALPHA-D-GLUCOSE-1,6-BISPHOSPHATE-DEPENDENT)"/>
    <property type="match status" value="1"/>
</dbReference>
<dbReference type="AlphaFoldDB" id="A0A921IY28"/>
<dbReference type="GO" id="GO:0006048">
    <property type="term" value="P:UDP-N-acetylglucosamine biosynthetic process"/>
    <property type="evidence" value="ECO:0007669"/>
    <property type="project" value="TreeGrafter"/>
</dbReference>
<comment type="catalytic activity">
    <reaction evidence="6 9 11">
        <text>alpha-D-glucosamine 1-phosphate = D-glucosamine 6-phosphate</text>
        <dbReference type="Rhea" id="RHEA:23424"/>
        <dbReference type="ChEBI" id="CHEBI:58516"/>
        <dbReference type="ChEBI" id="CHEBI:58725"/>
        <dbReference type="EC" id="5.4.2.10"/>
    </reaction>
</comment>
<dbReference type="GO" id="GO:0000287">
    <property type="term" value="F:magnesium ion binding"/>
    <property type="evidence" value="ECO:0007669"/>
    <property type="project" value="UniProtKB-UniRule"/>
</dbReference>
<feature type="binding site" evidence="9">
    <location>
        <position position="239"/>
    </location>
    <ligand>
        <name>Mg(2+)</name>
        <dbReference type="ChEBI" id="CHEBI:18420"/>
    </ligand>
</feature>
<evidence type="ECO:0000256" key="10">
    <source>
        <dbReference type="RuleBase" id="RU004326"/>
    </source>
</evidence>
<dbReference type="GO" id="GO:0009252">
    <property type="term" value="P:peptidoglycan biosynthetic process"/>
    <property type="evidence" value="ECO:0007669"/>
    <property type="project" value="TreeGrafter"/>
</dbReference>
<dbReference type="InterPro" id="IPR005845">
    <property type="entry name" value="A-D-PHexomutase_a/b/a-II"/>
</dbReference>
<evidence type="ECO:0000256" key="2">
    <source>
        <dbReference type="ARBA" id="ARBA00022553"/>
    </source>
</evidence>
<gene>
    <name evidence="9 16" type="primary">glmM</name>
    <name evidence="16" type="ORF">K8V70_09880</name>
</gene>
<dbReference type="Pfam" id="PF00408">
    <property type="entry name" value="PGM_PMM_IV"/>
    <property type="match status" value="1"/>
</dbReference>
<reference evidence="16" key="1">
    <citation type="journal article" date="2021" name="PeerJ">
        <title>Extensive microbial diversity within the chicken gut microbiome revealed by metagenomics and culture.</title>
        <authorList>
            <person name="Gilroy R."/>
            <person name="Ravi A."/>
            <person name="Getino M."/>
            <person name="Pursley I."/>
            <person name="Horton D.L."/>
            <person name="Alikhan N.F."/>
            <person name="Baker D."/>
            <person name="Gharbi K."/>
            <person name="Hall N."/>
            <person name="Watson M."/>
            <person name="Adriaenssens E.M."/>
            <person name="Foster-Nyarko E."/>
            <person name="Jarju S."/>
            <person name="Secka A."/>
            <person name="Antonio M."/>
            <person name="Oren A."/>
            <person name="Chaudhuri R.R."/>
            <person name="La Ragione R."/>
            <person name="Hildebrand F."/>
            <person name="Pallen M.J."/>
        </authorList>
    </citation>
    <scope>NUCLEOTIDE SEQUENCE</scope>
    <source>
        <strain evidence="16">ChiHjej13B12-9602</strain>
    </source>
</reference>
<dbReference type="NCBIfam" id="TIGR01455">
    <property type="entry name" value="glmM"/>
    <property type="match status" value="1"/>
</dbReference>
<proteinExistence type="inferred from homology"/>
<feature type="active site" description="Phosphoserine intermediate" evidence="9">
    <location>
        <position position="100"/>
    </location>
</feature>
<dbReference type="GO" id="GO:0005829">
    <property type="term" value="C:cytosol"/>
    <property type="evidence" value="ECO:0007669"/>
    <property type="project" value="TreeGrafter"/>
</dbReference>
<comment type="caution">
    <text evidence="16">The sequence shown here is derived from an EMBL/GenBank/DDBJ whole genome shotgun (WGS) entry which is preliminary data.</text>
</comment>
<dbReference type="GO" id="GO:0008966">
    <property type="term" value="F:phosphoglucosamine mutase activity"/>
    <property type="evidence" value="ECO:0007669"/>
    <property type="project" value="UniProtKB-UniRule"/>
</dbReference>
<evidence type="ECO:0000256" key="11">
    <source>
        <dbReference type="RuleBase" id="RU004327"/>
    </source>
</evidence>
<accession>A0A921IY28</accession>
<feature type="domain" description="Alpha-D-phosphohexomutase alpha/beta/alpha" evidence="15">
    <location>
        <begin position="256"/>
        <end position="363"/>
    </location>
</feature>
<dbReference type="FunFam" id="3.40.120.10:FF:000001">
    <property type="entry name" value="Phosphoglucosamine mutase"/>
    <property type="match status" value="1"/>
</dbReference>
<dbReference type="OrthoDB" id="9803322at2"/>
<dbReference type="InterPro" id="IPR036900">
    <property type="entry name" value="A-D-PHexomutase_C_sf"/>
</dbReference>
<comment type="similarity">
    <text evidence="1 9 10">Belongs to the phosphohexose mutase family.</text>
</comment>
<reference evidence="16" key="2">
    <citation type="submission" date="2021-09" db="EMBL/GenBank/DDBJ databases">
        <authorList>
            <person name="Gilroy R."/>
        </authorList>
    </citation>
    <scope>NUCLEOTIDE SEQUENCE</scope>
    <source>
        <strain evidence="16">ChiHjej13B12-9602</strain>
    </source>
</reference>
<keyword evidence="4 9" id="KW-0460">Magnesium</keyword>
<dbReference type="InterPro" id="IPR016066">
    <property type="entry name" value="A-D-PHexomutase_CS"/>
</dbReference>
<dbReference type="InterPro" id="IPR006352">
    <property type="entry name" value="GlmM_bact"/>
</dbReference>
<feature type="domain" description="Alpha-D-phosphohexomutase C-terminal" evidence="12">
    <location>
        <begin position="372"/>
        <end position="438"/>
    </location>
</feature>
<evidence type="ECO:0000256" key="3">
    <source>
        <dbReference type="ARBA" id="ARBA00022723"/>
    </source>
</evidence>
<evidence type="ECO:0000313" key="17">
    <source>
        <dbReference type="Proteomes" id="UP000753256"/>
    </source>
</evidence>